<dbReference type="RefSeq" id="WP_169155470.1">
    <property type="nucleotide sequence ID" value="NZ_CAWPJE010000061.1"/>
</dbReference>
<sequence length="125" mass="13577">MSTNVVTHPALANEENVSPVITNQGQAAALVTQPVTINSGTVSVTDHTNNLRKVSDSIGVVRESQCKKINPLELIKSPGNTLKQCLEETNKQADQINQTSQPAEQFEYFKVPKLESGVNVTVTKF</sequence>
<evidence type="ECO:0000313" key="1">
    <source>
        <dbReference type="EMBL" id="NMG20203.1"/>
    </source>
</evidence>
<dbReference type="Proteomes" id="UP000718564">
    <property type="component" value="Unassembled WGS sequence"/>
</dbReference>
<name>A0ABX1P738_9CYAN</name>
<dbReference type="EMBL" id="QMEB01000081">
    <property type="protein sequence ID" value="NMG20203.1"/>
    <property type="molecule type" value="Genomic_DNA"/>
</dbReference>
<gene>
    <name evidence="1" type="ORF">DP116_12355</name>
</gene>
<reference evidence="1 2" key="1">
    <citation type="submission" date="2018-06" db="EMBL/GenBank/DDBJ databases">
        <title>Comparative genomics of Brasilonema spp. strains.</title>
        <authorList>
            <person name="Alvarenga D.O."/>
            <person name="Fiore M.F."/>
            <person name="Varani A.M."/>
        </authorList>
    </citation>
    <scope>NUCLEOTIDE SEQUENCE [LARGE SCALE GENOMIC DNA]</scope>
    <source>
        <strain evidence="1 2">SPC951</strain>
    </source>
</reference>
<comment type="caution">
    <text evidence="1">The sequence shown here is derived from an EMBL/GenBank/DDBJ whole genome shotgun (WGS) entry which is preliminary data.</text>
</comment>
<keyword evidence="2" id="KW-1185">Reference proteome</keyword>
<evidence type="ECO:0000313" key="2">
    <source>
        <dbReference type="Proteomes" id="UP000718564"/>
    </source>
</evidence>
<protein>
    <submittedName>
        <fullName evidence="1">Uncharacterized protein</fullName>
    </submittedName>
</protein>
<organism evidence="1 2">
    <name type="scientific">Brasilonema bromeliae SPC951</name>
    <dbReference type="NCBI Taxonomy" id="385972"/>
    <lineage>
        <taxon>Bacteria</taxon>
        <taxon>Bacillati</taxon>
        <taxon>Cyanobacteriota</taxon>
        <taxon>Cyanophyceae</taxon>
        <taxon>Nostocales</taxon>
        <taxon>Scytonemataceae</taxon>
        <taxon>Brasilonema</taxon>
        <taxon>Bromeliae group (in: Brasilonema)</taxon>
    </lineage>
</organism>
<proteinExistence type="predicted"/>
<accession>A0ABX1P738</accession>